<dbReference type="Gene3D" id="3.30.565.10">
    <property type="entry name" value="Histidine kinase-like ATPase, C-terminal domain"/>
    <property type="match status" value="1"/>
</dbReference>
<dbReference type="Pfam" id="PF00512">
    <property type="entry name" value="HisKA"/>
    <property type="match status" value="1"/>
</dbReference>
<keyword evidence="3" id="KW-0597">Phosphoprotein</keyword>
<keyword evidence="6" id="KW-0902">Two-component regulatory system</keyword>
<dbReference type="PANTHER" id="PTHR43711">
    <property type="entry name" value="TWO-COMPONENT HISTIDINE KINASE"/>
    <property type="match status" value="1"/>
</dbReference>
<dbReference type="PROSITE" id="PS50109">
    <property type="entry name" value="HIS_KIN"/>
    <property type="match status" value="1"/>
</dbReference>
<keyword evidence="12" id="KW-1185">Reference proteome</keyword>
<evidence type="ECO:0000256" key="2">
    <source>
        <dbReference type="ARBA" id="ARBA00012438"/>
    </source>
</evidence>
<dbReference type="EC" id="2.7.13.3" evidence="2"/>
<dbReference type="InterPro" id="IPR013767">
    <property type="entry name" value="PAS_fold"/>
</dbReference>
<comment type="catalytic activity">
    <reaction evidence="1">
        <text>ATP + protein L-histidine = ADP + protein N-phospho-L-histidine.</text>
        <dbReference type="EC" id="2.7.13.3"/>
    </reaction>
</comment>
<dbReference type="InterPro" id="IPR036890">
    <property type="entry name" value="HATPase_C_sf"/>
</dbReference>
<dbReference type="AlphaFoldDB" id="A0A0P6YCM9"/>
<comment type="caution">
    <text evidence="11">The sequence shown here is derived from an EMBL/GenBank/DDBJ whole genome shotgun (WGS) entry which is preliminary data.</text>
</comment>
<evidence type="ECO:0000256" key="7">
    <source>
        <dbReference type="ARBA" id="ARBA00023136"/>
    </source>
</evidence>
<evidence type="ECO:0000259" key="9">
    <source>
        <dbReference type="PROSITE" id="PS50112"/>
    </source>
</evidence>
<dbReference type="GO" id="GO:0006355">
    <property type="term" value="P:regulation of DNA-templated transcription"/>
    <property type="evidence" value="ECO:0007669"/>
    <property type="project" value="InterPro"/>
</dbReference>
<dbReference type="InterPro" id="IPR036097">
    <property type="entry name" value="HisK_dim/P_sf"/>
</dbReference>
<dbReference type="InterPro" id="IPR000700">
    <property type="entry name" value="PAS-assoc_C"/>
</dbReference>
<gene>
    <name evidence="11" type="ORF">SE18_03110</name>
</gene>
<dbReference type="Proteomes" id="UP000050277">
    <property type="component" value="Unassembled WGS sequence"/>
</dbReference>
<sequence>MLEPQDLRLRQRDYLLRLMRAMAAQLDAEPLLNLVIAQAVELLAGNYGLIALYNPNQRLEIRAAYGLTPSLWTAFDEILHVLESEGPQSGHMSNELSKLATALNVPLRQVVALPMVTGDQQLGMMLVLRAALNVGFTADDRQLLSAFVDFAAIAVNNSQLYAEAIAERGRLDAIIEASADGMMMLDTRWRITRFNAAMERLTGWSREEALGRPCAEVLAIHNQQGVNICLTACPLQLFPDNDHPSVEGWVTHRDGHEIYVGSSYSVVRETNGRFGGAIANIRDLTKQKRDEQQQSTFISVMSHELKTPVAIIKGYASTLSRTDVKLNKATKTEMLTGIEEEADRLARLIGDLLEVSRMQAGGLRLHPAPFDLSELAADVVAAFASTVDQRFEFQLRFEPKLPHVYADQERIRMVLSNLISNAIKYSPEGGVIRLGGWPENGHVLSYVTDEGIGIAQEELPKLFMPFYRVDNRLARETQGAGLGLYLTKSIIEAHGGRMWADSTVGKGSRFYWTLPIAPPSLPEVEPSVILANGE</sequence>
<reference evidence="11 12" key="1">
    <citation type="submission" date="2015-07" db="EMBL/GenBank/DDBJ databases">
        <title>Whole genome sequence of Herpetosiphon geysericola DSM 7119.</title>
        <authorList>
            <person name="Hemp J."/>
            <person name="Ward L.M."/>
            <person name="Pace L.A."/>
            <person name="Fischer W.W."/>
        </authorList>
    </citation>
    <scope>NUCLEOTIDE SEQUENCE [LARGE SCALE GENOMIC DNA]</scope>
    <source>
        <strain evidence="11 12">DSM 7119</strain>
    </source>
</reference>
<dbReference type="CDD" id="cd00082">
    <property type="entry name" value="HisKA"/>
    <property type="match status" value="1"/>
</dbReference>
<evidence type="ECO:0000313" key="12">
    <source>
        <dbReference type="Proteomes" id="UP000050277"/>
    </source>
</evidence>
<dbReference type="InterPro" id="IPR003018">
    <property type="entry name" value="GAF"/>
</dbReference>
<feature type="domain" description="PAS" evidence="9">
    <location>
        <begin position="167"/>
        <end position="212"/>
    </location>
</feature>
<dbReference type="SUPFAM" id="SSF55874">
    <property type="entry name" value="ATPase domain of HSP90 chaperone/DNA topoisomerase II/histidine kinase"/>
    <property type="match status" value="1"/>
</dbReference>
<dbReference type="InterPro" id="IPR003594">
    <property type="entry name" value="HATPase_dom"/>
</dbReference>
<dbReference type="STRING" id="70996.SE18_03110"/>
<dbReference type="NCBIfam" id="TIGR00229">
    <property type="entry name" value="sensory_box"/>
    <property type="match status" value="1"/>
</dbReference>
<dbReference type="SMART" id="SM00065">
    <property type="entry name" value="GAF"/>
    <property type="match status" value="1"/>
</dbReference>
<dbReference type="GO" id="GO:0000155">
    <property type="term" value="F:phosphorelay sensor kinase activity"/>
    <property type="evidence" value="ECO:0007669"/>
    <property type="project" value="InterPro"/>
</dbReference>
<dbReference type="FunFam" id="3.30.565.10:FF:000006">
    <property type="entry name" value="Sensor histidine kinase WalK"/>
    <property type="match status" value="1"/>
</dbReference>
<evidence type="ECO:0000259" key="8">
    <source>
        <dbReference type="PROSITE" id="PS50109"/>
    </source>
</evidence>
<dbReference type="InterPro" id="IPR005467">
    <property type="entry name" value="His_kinase_dom"/>
</dbReference>
<keyword evidence="7" id="KW-0472">Membrane</keyword>
<dbReference type="SMART" id="SM00388">
    <property type="entry name" value="HisKA"/>
    <property type="match status" value="1"/>
</dbReference>
<keyword evidence="4" id="KW-0808">Transferase</keyword>
<dbReference type="SMART" id="SM00387">
    <property type="entry name" value="HATPase_c"/>
    <property type="match status" value="1"/>
</dbReference>
<accession>A0A0P6YCM9</accession>
<dbReference type="InterPro" id="IPR004358">
    <property type="entry name" value="Sig_transdc_His_kin-like_C"/>
</dbReference>
<evidence type="ECO:0000259" key="10">
    <source>
        <dbReference type="PROSITE" id="PS50113"/>
    </source>
</evidence>
<dbReference type="PROSITE" id="PS50113">
    <property type="entry name" value="PAC"/>
    <property type="match status" value="1"/>
</dbReference>
<dbReference type="InterPro" id="IPR000014">
    <property type="entry name" value="PAS"/>
</dbReference>
<feature type="domain" description="PAC" evidence="10">
    <location>
        <begin position="244"/>
        <end position="296"/>
    </location>
</feature>
<dbReference type="CDD" id="cd16922">
    <property type="entry name" value="HATPase_EvgS-ArcB-TorS-like"/>
    <property type="match status" value="1"/>
</dbReference>
<evidence type="ECO:0000256" key="4">
    <source>
        <dbReference type="ARBA" id="ARBA00022679"/>
    </source>
</evidence>
<dbReference type="SUPFAM" id="SSF55785">
    <property type="entry name" value="PYP-like sensor domain (PAS domain)"/>
    <property type="match status" value="1"/>
</dbReference>
<dbReference type="RefSeq" id="WP_054532961.1">
    <property type="nucleotide sequence ID" value="NZ_LGKP01000007.1"/>
</dbReference>
<dbReference type="InterPro" id="IPR050736">
    <property type="entry name" value="Sensor_HK_Regulatory"/>
</dbReference>
<dbReference type="PROSITE" id="PS50112">
    <property type="entry name" value="PAS"/>
    <property type="match status" value="1"/>
</dbReference>
<evidence type="ECO:0000313" key="11">
    <source>
        <dbReference type="EMBL" id="KPL91149.1"/>
    </source>
</evidence>
<evidence type="ECO:0000256" key="1">
    <source>
        <dbReference type="ARBA" id="ARBA00000085"/>
    </source>
</evidence>
<dbReference type="InterPro" id="IPR003661">
    <property type="entry name" value="HisK_dim/P_dom"/>
</dbReference>
<dbReference type="CDD" id="cd00130">
    <property type="entry name" value="PAS"/>
    <property type="match status" value="1"/>
</dbReference>
<protein>
    <recommendedName>
        <fullName evidence="2">histidine kinase</fullName>
        <ecNumber evidence="2">2.7.13.3</ecNumber>
    </recommendedName>
</protein>
<dbReference type="InterPro" id="IPR029016">
    <property type="entry name" value="GAF-like_dom_sf"/>
</dbReference>
<dbReference type="PANTHER" id="PTHR43711:SF1">
    <property type="entry name" value="HISTIDINE KINASE 1"/>
    <property type="match status" value="1"/>
</dbReference>
<dbReference type="Pfam" id="PF02518">
    <property type="entry name" value="HATPase_c"/>
    <property type="match status" value="1"/>
</dbReference>
<dbReference type="FunFam" id="1.10.287.130:FF:000001">
    <property type="entry name" value="Two-component sensor histidine kinase"/>
    <property type="match status" value="1"/>
</dbReference>
<name>A0A0P6YCM9_9CHLR</name>
<dbReference type="PRINTS" id="PR00344">
    <property type="entry name" value="BCTRLSENSOR"/>
</dbReference>
<proteinExistence type="predicted"/>
<dbReference type="SUPFAM" id="SSF55781">
    <property type="entry name" value="GAF domain-like"/>
    <property type="match status" value="1"/>
</dbReference>
<keyword evidence="5 11" id="KW-0418">Kinase</keyword>
<feature type="domain" description="Histidine kinase" evidence="8">
    <location>
        <begin position="300"/>
        <end position="518"/>
    </location>
</feature>
<dbReference type="SMART" id="SM00091">
    <property type="entry name" value="PAS"/>
    <property type="match status" value="1"/>
</dbReference>
<organism evidence="11 12">
    <name type="scientific">Herpetosiphon geysericola</name>
    <dbReference type="NCBI Taxonomy" id="70996"/>
    <lineage>
        <taxon>Bacteria</taxon>
        <taxon>Bacillati</taxon>
        <taxon>Chloroflexota</taxon>
        <taxon>Chloroflexia</taxon>
        <taxon>Herpetosiphonales</taxon>
        <taxon>Herpetosiphonaceae</taxon>
        <taxon>Herpetosiphon</taxon>
    </lineage>
</organism>
<dbReference type="Gene3D" id="3.30.450.20">
    <property type="entry name" value="PAS domain"/>
    <property type="match status" value="1"/>
</dbReference>
<dbReference type="Pfam" id="PF00989">
    <property type="entry name" value="PAS"/>
    <property type="match status" value="1"/>
</dbReference>
<evidence type="ECO:0000256" key="3">
    <source>
        <dbReference type="ARBA" id="ARBA00022553"/>
    </source>
</evidence>
<dbReference type="SUPFAM" id="SSF47384">
    <property type="entry name" value="Homodimeric domain of signal transducing histidine kinase"/>
    <property type="match status" value="1"/>
</dbReference>
<dbReference type="Gene3D" id="1.10.287.130">
    <property type="match status" value="1"/>
</dbReference>
<evidence type="ECO:0000256" key="6">
    <source>
        <dbReference type="ARBA" id="ARBA00023012"/>
    </source>
</evidence>
<evidence type="ECO:0000256" key="5">
    <source>
        <dbReference type="ARBA" id="ARBA00022777"/>
    </source>
</evidence>
<dbReference type="Gene3D" id="3.30.450.40">
    <property type="match status" value="2"/>
</dbReference>
<dbReference type="OrthoDB" id="9777816at2"/>
<dbReference type="EMBL" id="LGKP01000007">
    <property type="protein sequence ID" value="KPL91149.1"/>
    <property type="molecule type" value="Genomic_DNA"/>
</dbReference>
<dbReference type="InterPro" id="IPR035965">
    <property type="entry name" value="PAS-like_dom_sf"/>
</dbReference>